<evidence type="ECO:0000313" key="2">
    <source>
        <dbReference type="EMBL" id="ROQ21519.1"/>
    </source>
</evidence>
<name>A0A3N1P0G2_9GAMM</name>
<dbReference type="Proteomes" id="UP000273643">
    <property type="component" value="Unassembled WGS sequence"/>
</dbReference>
<gene>
    <name evidence="2" type="ORF">EDC38_2143</name>
</gene>
<dbReference type="Pfam" id="PF00583">
    <property type="entry name" value="Acetyltransf_1"/>
    <property type="match status" value="1"/>
</dbReference>
<dbReference type="GO" id="GO:0005840">
    <property type="term" value="C:ribosome"/>
    <property type="evidence" value="ECO:0007669"/>
    <property type="project" value="UniProtKB-KW"/>
</dbReference>
<proteinExistence type="predicted"/>
<comment type="caution">
    <text evidence="2">The sequence shown here is derived from an EMBL/GenBank/DDBJ whole genome shotgun (WGS) entry which is preliminary data.</text>
</comment>
<dbReference type="OrthoDB" id="9805924at2"/>
<evidence type="ECO:0000259" key="1">
    <source>
        <dbReference type="PROSITE" id="PS51186"/>
    </source>
</evidence>
<dbReference type="InterPro" id="IPR016181">
    <property type="entry name" value="Acyl_CoA_acyltransferase"/>
</dbReference>
<dbReference type="RefSeq" id="WP_123638499.1">
    <property type="nucleotide sequence ID" value="NZ_RJUK01000001.1"/>
</dbReference>
<protein>
    <submittedName>
        <fullName evidence="2">Ribosomal protein S18 acetylase RimI-like enzyme</fullName>
    </submittedName>
</protein>
<dbReference type="SUPFAM" id="SSF55729">
    <property type="entry name" value="Acyl-CoA N-acyltransferases (Nat)"/>
    <property type="match status" value="1"/>
</dbReference>
<dbReference type="CDD" id="cd04301">
    <property type="entry name" value="NAT_SF"/>
    <property type="match status" value="1"/>
</dbReference>
<evidence type="ECO:0000313" key="3">
    <source>
        <dbReference type="Proteomes" id="UP000273643"/>
    </source>
</evidence>
<organism evidence="2 3">
    <name type="scientific">Marinimicrobium koreense</name>
    <dbReference type="NCBI Taxonomy" id="306545"/>
    <lineage>
        <taxon>Bacteria</taxon>
        <taxon>Pseudomonadati</taxon>
        <taxon>Pseudomonadota</taxon>
        <taxon>Gammaproteobacteria</taxon>
        <taxon>Cellvibrionales</taxon>
        <taxon>Cellvibrionaceae</taxon>
        <taxon>Marinimicrobium</taxon>
    </lineage>
</organism>
<reference evidence="2 3" key="1">
    <citation type="submission" date="2018-11" db="EMBL/GenBank/DDBJ databases">
        <title>Genomic Encyclopedia of Type Strains, Phase IV (KMG-IV): sequencing the most valuable type-strain genomes for metagenomic binning, comparative biology and taxonomic classification.</title>
        <authorList>
            <person name="Goeker M."/>
        </authorList>
    </citation>
    <scope>NUCLEOTIDE SEQUENCE [LARGE SCALE GENOMIC DNA]</scope>
    <source>
        <strain evidence="2 3">DSM 16974</strain>
    </source>
</reference>
<dbReference type="InterPro" id="IPR000182">
    <property type="entry name" value="GNAT_dom"/>
</dbReference>
<keyword evidence="2" id="KW-0689">Ribosomal protein</keyword>
<sequence>MDKVTLPDGLGLRQATASDQPFIAALFHSTREAFYLADQDKDYIHHLIDQQLDIQTEAYGEQSPDAMTFIIDKSGTPIGRLVLDFGKNIAHIVDLSFIPEARGKGYGKAVIQAVQHIAQKQRLPVGLSVEHQNTRARKLYLSLGFSPYENSISHLFMLWYPGVG</sequence>
<feature type="domain" description="N-acetyltransferase" evidence="1">
    <location>
        <begin position="10"/>
        <end position="164"/>
    </location>
</feature>
<accession>A0A3N1P0G2</accession>
<dbReference type="GO" id="GO:0016747">
    <property type="term" value="F:acyltransferase activity, transferring groups other than amino-acyl groups"/>
    <property type="evidence" value="ECO:0007669"/>
    <property type="project" value="InterPro"/>
</dbReference>
<dbReference type="EMBL" id="RJUK01000001">
    <property type="protein sequence ID" value="ROQ21519.1"/>
    <property type="molecule type" value="Genomic_DNA"/>
</dbReference>
<keyword evidence="3" id="KW-1185">Reference proteome</keyword>
<dbReference type="AlphaFoldDB" id="A0A3N1P0G2"/>
<dbReference type="Gene3D" id="3.40.630.30">
    <property type="match status" value="1"/>
</dbReference>
<keyword evidence="2" id="KW-0687">Ribonucleoprotein</keyword>
<dbReference type="PROSITE" id="PS51186">
    <property type="entry name" value="GNAT"/>
    <property type="match status" value="1"/>
</dbReference>